<name>A0ABR3XI55_9PEZI</name>
<evidence type="ECO:0000313" key="2">
    <source>
        <dbReference type="EMBL" id="KAL1875367.1"/>
    </source>
</evidence>
<protein>
    <recommendedName>
        <fullName evidence="4">C2H2-type domain-containing protein</fullName>
    </recommendedName>
</protein>
<dbReference type="InterPro" id="IPR026939">
    <property type="entry name" value="ZNF706/At2g23090_sf"/>
</dbReference>
<evidence type="ECO:0000256" key="1">
    <source>
        <dbReference type="SAM" id="MobiDB-lite"/>
    </source>
</evidence>
<feature type="region of interest" description="Disordered" evidence="1">
    <location>
        <begin position="1"/>
        <end position="24"/>
    </location>
</feature>
<feature type="compositionally biased region" description="Basic residues" evidence="1">
    <location>
        <begin position="1"/>
        <end position="13"/>
    </location>
</feature>
<gene>
    <name evidence="2" type="ORF">Daus18300_003106</name>
</gene>
<dbReference type="EMBL" id="JAWRVE010000019">
    <property type="protein sequence ID" value="KAL1875367.1"/>
    <property type="molecule type" value="Genomic_DNA"/>
</dbReference>
<evidence type="ECO:0008006" key="4">
    <source>
        <dbReference type="Google" id="ProtNLM"/>
    </source>
</evidence>
<sequence>MAVSKKMKIQREHRKAEAAGTRAPVKANGLPVKAAKPTVICQNCRREMVKDNQKQLIDHAGTHGTMTKEQCWPGVDFS</sequence>
<reference evidence="2 3" key="1">
    <citation type="journal article" date="2024" name="IMA Fungus">
        <title>IMA Genome - F19 : A genome assembly and annotation guide to empower mycologists, including annotated draft genome sequences of Ceratocystis pirilliformis, Diaporthe australafricana, Fusarium ophioides, Paecilomyces lecythidis, and Sporothrix stenoceras.</title>
        <authorList>
            <person name="Aylward J."/>
            <person name="Wilson A.M."/>
            <person name="Visagie C.M."/>
            <person name="Spraker J."/>
            <person name="Barnes I."/>
            <person name="Buitendag C."/>
            <person name="Ceriani C."/>
            <person name="Del Mar Angel L."/>
            <person name="du Plessis D."/>
            <person name="Fuchs T."/>
            <person name="Gasser K."/>
            <person name="Kramer D."/>
            <person name="Li W."/>
            <person name="Munsamy K."/>
            <person name="Piso A."/>
            <person name="Price J.L."/>
            <person name="Sonnekus B."/>
            <person name="Thomas C."/>
            <person name="van der Nest A."/>
            <person name="van Dijk A."/>
            <person name="van Heerden A."/>
            <person name="van Vuuren N."/>
            <person name="Yilmaz N."/>
            <person name="Duong T.A."/>
            <person name="van der Merwe N.A."/>
            <person name="Wingfield M.J."/>
            <person name="Wingfield B.D."/>
        </authorList>
    </citation>
    <scope>NUCLEOTIDE SEQUENCE [LARGE SCALE GENOMIC DNA]</scope>
    <source>
        <strain evidence="2 3">CMW 18300</strain>
    </source>
</reference>
<proteinExistence type="predicted"/>
<dbReference type="Gene3D" id="4.10.1050.10">
    <property type="entry name" value="At2g23090-like"/>
    <property type="match status" value="1"/>
</dbReference>
<accession>A0ABR3XI55</accession>
<dbReference type="Proteomes" id="UP001583177">
    <property type="component" value="Unassembled WGS sequence"/>
</dbReference>
<keyword evidence="3" id="KW-1185">Reference proteome</keyword>
<organism evidence="2 3">
    <name type="scientific">Diaporthe australafricana</name>
    <dbReference type="NCBI Taxonomy" id="127596"/>
    <lineage>
        <taxon>Eukaryota</taxon>
        <taxon>Fungi</taxon>
        <taxon>Dikarya</taxon>
        <taxon>Ascomycota</taxon>
        <taxon>Pezizomycotina</taxon>
        <taxon>Sordariomycetes</taxon>
        <taxon>Sordariomycetidae</taxon>
        <taxon>Diaporthales</taxon>
        <taxon>Diaporthaceae</taxon>
        <taxon>Diaporthe</taxon>
    </lineage>
</organism>
<comment type="caution">
    <text evidence="2">The sequence shown here is derived from an EMBL/GenBank/DDBJ whole genome shotgun (WGS) entry which is preliminary data.</text>
</comment>
<evidence type="ECO:0000313" key="3">
    <source>
        <dbReference type="Proteomes" id="UP001583177"/>
    </source>
</evidence>